<dbReference type="RefSeq" id="WP_381535541.1">
    <property type="nucleotide sequence ID" value="NZ_JBHUGI010000004.1"/>
</dbReference>
<comment type="subcellular location">
    <subcellularLocation>
        <location evidence="1">Cytoplasm</location>
        <location evidence="1">Cytosol</location>
    </subcellularLocation>
</comment>
<keyword evidence="10" id="KW-1185">Reference proteome</keyword>
<evidence type="ECO:0000256" key="1">
    <source>
        <dbReference type="ARBA" id="ARBA00004514"/>
    </source>
</evidence>
<keyword evidence="4" id="KW-0143">Chaperone</keyword>
<reference evidence="10" key="1">
    <citation type="journal article" date="2019" name="Int. J. Syst. Evol. Microbiol.">
        <title>The Global Catalogue of Microorganisms (GCM) 10K type strain sequencing project: providing services to taxonomists for standard genome sequencing and annotation.</title>
        <authorList>
            <consortium name="The Broad Institute Genomics Platform"/>
            <consortium name="The Broad Institute Genome Sequencing Center for Infectious Disease"/>
            <person name="Wu L."/>
            <person name="Ma J."/>
        </authorList>
    </citation>
    <scope>NUCLEOTIDE SEQUENCE [LARGE SCALE GENOMIC DNA]</scope>
    <source>
        <strain evidence="10">CGMCC 4.7177</strain>
    </source>
</reference>
<name>A0ABW4SDH7_9BACL</name>
<evidence type="ECO:0000256" key="5">
    <source>
        <dbReference type="ARBA" id="ARBA00093765"/>
    </source>
</evidence>
<comment type="caution">
    <text evidence="9">The sequence shown here is derived from an EMBL/GenBank/DDBJ whole genome shotgun (WGS) entry which is preliminary data.</text>
</comment>
<keyword evidence="3" id="KW-1005">Bacterial flagellum biogenesis</keyword>
<dbReference type="InterPro" id="IPR008622">
    <property type="entry name" value="FliT"/>
</dbReference>
<sequence>MIRPALIAWRDATESLLAAAKQTADDQRDETIAIIESLLNKRDELQLEIAEPFTDAEKALGKQLGVMEAAVQKELTLFTNRIRIDISESKSKKDHVKTYVNPYGNVARDGIYYDTKQ</sequence>
<comment type="similarity">
    <text evidence="6">Belongs to the bacillales FliT family.</text>
</comment>
<evidence type="ECO:0000256" key="2">
    <source>
        <dbReference type="ARBA" id="ARBA00022490"/>
    </source>
</evidence>
<keyword evidence="2" id="KW-0963">Cytoplasm</keyword>
<evidence type="ECO:0000256" key="3">
    <source>
        <dbReference type="ARBA" id="ARBA00022795"/>
    </source>
</evidence>
<evidence type="ECO:0000313" key="9">
    <source>
        <dbReference type="EMBL" id="MFD1926890.1"/>
    </source>
</evidence>
<comment type="function">
    <text evidence="5">May act as an export chaperone for the filament capping protein FliD.</text>
</comment>
<accession>A0ABW4SDH7</accession>
<evidence type="ECO:0000256" key="8">
    <source>
        <dbReference type="SAM" id="Coils"/>
    </source>
</evidence>
<feature type="coiled-coil region" evidence="8">
    <location>
        <begin position="10"/>
        <end position="48"/>
    </location>
</feature>
<keyword evidence="8" id="KW-0175">Coiled coil</keyword>
<evidence type="ECO:0000256" key="6">
    <source>
        <dbReference type="ARBA" id="ARBA00093785"/>
    </source>
</evidence>
<proteinExistence type="inferred from homology"/>
<dbReference type="Proteomes" id="UP001597218">
    <property type="component" value="Unassembled WGS sequence"/>
</dbReference>
<gene>
    <name evidence="9" type="ORF">ACFSFY_02215</name>
</gene>
<organism evidence="9 10">
    <name type="scientific">Sporosarcina siberiensis</name>
    <dbReference type="NCBI Taxonomy" id="1365606"/>
    <lineage>
        <taxon>Bacteria</taxon>
        <taxon>Bacillati</taxon>
        <taxon>Bacillota</taxon>
        <taxon>Bacilli</taxon>
        <taxon>Bacillales</taxon>
        <taxon>Caryophanaceae</taxon>
        <taxon>Sporosarcina</taxon>
    </lineage>
</organism>
<protein>
    <recommendedName>
        <fullName evidence="7">Flagellar protein FliT</fullName>
    </recommendedName>
</protein>
<evidence type="ECO:0000256" key="4">
    <source>
        <dbReference type="ARBA" id="ARBA00023186"/>
    </source>
</evidence>
<dbReference type="Pfam" id="PF05400">
    <property type="entry name" value="FliT"/>
    <property type="match status" value="1"/>
</dbReference>
<dbReference type="EMBL" id="JBHUGI010000004">
    <property type="protein sequence ID" value="MFD1926890.1"/>
    <property type="molecule type" value="Genomic_DNA"/>
</dbReference>
<evidence type="ECO:0000313" key="10">
    <source>
        <dbReference type="Proteomes" id="UP001597218"/>
    </source>
</evidence>
<evidence type="ECO:0000256" key="7">
    <source>
        <dbReference type="ARBA" id="ARBA00093797"/>
    </source>
</evidence>